<evidence type="ECO:0000313" key="1">
    <source>
        <dbReference type="EMBL" id="CAA6810384.1"/>
    </source>
</evidence>
<dbReference type="EMBL" id="CACVAU010000034">
    <property type="protein sequence ID" value="CAA6810384.1"/>
    <property type="molecule type" value="Genomic_DNA"/>
</dbReference>
<name>A0A6S6SWB2_9BACT</name>
<accession>A0A6S6SWB2</accession>
<organism evidence="1">
    <name type="scientific">uncultured Sulfurovum sp</name>
    <dbReference type="NCBI Taxonomy" id="269237"/>
    <lineage>
        <taxon>Bacteria</taxon>
        <taxon>Pseudomonadati</taxon>
        <taxon>Campylobacterota</taxon>
        <taxon>Epsilonproteobacteria</taxon>
        <taxon>Campylobacterales</taxon>
        <taxon>Sulfurovaceae</taxon>
        <taxon>Sulfurovum</taxon>
        <taxon>environmental samples</taxon>
    </lineage>
</organism>
<proteinExistence type="predicted"/>
<protein>
    <submittedName>
        <fullName evidence="1">Uncharacterized protein</fullName>
    </submittedName>
</protein>
<sequence length="219" mass="26303">MEILQELEEFISEFNNNNDVDFSIDSIRVEFSKQHKKKELDELGQWKKLKKNSNILFKLKKRLIYDEITTAYQLEKHNIYYYNMQDAPKYRKAIMVIFGLKQYHQEPPPRTLVSQVLNIMKDVTNLDVCLDVPYQPRLEKFKKRYILDQYITPKGVKTQTHYINNPHIMGIEKVTIYNKGFKNSLNRILWRFEAKMLIHNIKALALPLYEFKQLIEKGR</sequence>
<dbReference type="AlphaFoldDB" id="A0A6S6SWB2"/>
<gene>
    <name evidence="1" type="ORF">HELGO_WM37159</name>
</gene>
<reference evidence="1" key="1">
    <citation type="submission" date="2020-01" db="EMBL/GenBank/DDBJ databases">
        <authorList>
            <person name="Meier V. D."/>
            <person name="Meier V D."/>
        </authorList>
    </citation>
    <scope>NUCLEOTIDE SEQUENCE</scope>
    <source>
        <strain evidence="1">HLG_WM_MAG_05</strain>
    </source>
</reference>